<gene>
    <name evidence="3" type="ORF">BN9_045180</name>
</gene>
<name>A0A024GAN0_9STRA</name>
<proteinExistence type="predicted"/>
<dbReference type="PRINTS" id="PR00625">
    <property type="entry name" value="JDOMAIN"/>
</dbReference>
<dbReference type="GO" id="GO:0006450">
    <property type="term" value="P:regulation of translational fidelity"/>
    <property type="evidence" value="ECO:0007669"/>
    <property type="project" value="InterPro"/>
</dbReference>
<dbReference type="PANTHER" id="PTHR43999:SF1">
    <property type="entry name" value="DNAJ HOMOLOG SUBFAMILY C MEMBER 2"/>
    <property type="match status" value="1"/>
</dbReference>
<dbReference type="GO" id="GO:0005829">
    <property type="term" value="C:cytosol"/>
    <property type="evidence" value="ECO:0007669"/>
    <property type="project" value="TreeGrafter"/>
</dbReference>
<accession>A0A024GAN0</accession>
<organism evidence="3 4">
    <name type="scientific">Albugo candida</name>
    <dbReference type="NCBI Taxonomy" id="65357"/>
    <lineage>
        <taxon>Eukaryota</taxon>
        <taxon>Sar</taxon>
        <taxon>Stramenopiles</taxon>
        <taxon>Oomycota</taxon>
        <taxon>Peronosporomycetes</taxon>
        <taxon>Albuginales</taxon>
        <taxon>Albuginaceae</taxon>
        <taxon>Albugo</taxon>
    </lineage>
</organism>
<evidence type="ECO:0000256" key="1">
    <source>
        <dbReference type="SAM" id="Coils"/>
    </source>
</evidence>
<dbReference type="GO" id="GO:0043022">
    <property type="term" value="F:ribosome binding"/>
    <property type="evidence" value="ECO:0007669"/>
    <property type="project" value="InterPro"/>
</dbReference>
<dbReference type="SMART" id="SM00271">
    <property type="entry name" value="DnaJ"/>
    <property type="match status" value="1"/>
</dbReference>
<feature type="domain" description="J" evidence="2">
    <location>
        <begin position="103"/>
        <end position="170"/>
    </location>
</feature>
<dbReference type="OrthoDB" id="1690618at2759"/>
<dbReference type="InterPro" id="IPR036869">
    <property type="entry name" value="J_dom_sf"/>
</dbReference>
<dbReference type="InterPro" id="IPR044634">
    <property type="entry name" value="Zuotin/DnaJC2"/>
</dbReference>
<keyword evidence="4" id="KW-1185">Reference proteome</keyword>
<evidence type="ECO:0000313" key="3">
    <source>
        <dbReference type="EMBL" id="CCI43734.1"/>
    </source>
</evidence>
<dbReference type="GO" id="GO:0030544">
    <property type="term" value="F:Hsp70 protein binding"/>
    <property type="evidence" value="ECO:0007669"/>
    <property type="project" value="InterPro"/>
</dbReference>
<dbReference type="InterPro" id="IPR001623">
    <property type="entry name" value="DnaJ_domain"/>
</dbReference>
<evidence type="ECO:0000313" key="4">
    <source>
        <dbReference type="Proteomes" id="UP000053237"/>
    </source>
</evidence>
<dbReference type="EMBL" id="CAIX01000054">
    <property type="protein sequence ID" value="CCI43734.1"/>
    <property type="molecule type" value="Genomic_DNA"/>
</dbReference>
<keyword evidence="1" id="KW-0175">Coiled coil</keyword>
<dbReference type="STRING" id="65357.A0A024GAN0"/>
<dbReference type="GO" id="GO:0051083">
    <property type="term" value="P:'de novo' cotranslational protein folding"/>
    <property type="evidence" value="ECO:0007669"/>
    <property type="project" value="InterPro"/>
</dbReference>
<protein>
    <recommendedName>
        <fullName evidence="2">J domain-containing protein</fullName>
    </recommendedName>
</protein>
<comment type="caution">
    <text evidence="3">The sequence shown here is derived from an EMBL/GenBank/DDBJ whole genome shotgun (WGS) entry which is preliminary data.</text>
</comment>
<dbReference type="SUPFAM" id="SSF46565">
    <property type="entry name" value="Chaperone J-domain"/>
    <property type="match status" value="1"/>
</dbReference>
<dbReference type="PROSITE" id="PS50076">
    <property type="entry name" value="DNAJ_2"/>
    <property type="match status" value="1"/>
</dbReference>
<dbReference type="CDD" id="cd06257">
    <property type="entry name" value="DnaJ"/>
    <property type="match status" value="1"/>
</dbReference>
<sequence length="434" mass="49998">MAMEIAIPLALSVPSREFVAATKDTDGIQLVNGLGGYTCHSKKVFAAGRAFHRFVKNAKRGRSMSCESLDKNQHAKNELRREEEKILKKYRKSIRNKNFLELTMYEQLGLGDIGFDATEEDIKKAYHRVLIEHHPDKTGKTENDPNYLAVQTAYTTLMDPAKKRSYDSLCEFDEWIPLGTEKIVQNESDGNGKDYYALYGSVFTQNARFSKTQPVPSLGDDSTELEDVYAFYDFWLKFDSWREFTHDAEHDVESAEHRDHKRWMAKKNDVVAKKKKKKEYARLATLVDRAMANDPRIRRAKRAEKDKKLAEKRRKELEEQRVIDEKKQAEDEALRIAREAEEKEKESRKNAKLNKEKQKKLIRKVKKTFRELMTGAQERELESAIDCVQTEHLCDTLEMEELQQLVNALGGSVDTLDASALPQVTAALDRVGRA</sequence>
<evidence type="ECO:0000259" key="2">
    <source>
        <dbReference type="PROSITE" id="PS50076"/>
    </source>
</evidence>
<dbReference type="Pfam" id="PF00226">
    <property type="entry name" value="DnaJ"/>
    <property type="match status" value="1"/>
</dbReference>
<reference evidence="3 4" key="1">
    <citation type="submission" date="2012-05" db="EMBL/GenBank/DDBJ databases">
        <title>Recombination and specialization in a pathogen metapopulation.</title>
        <authorList>
            <person name="Gardiner A."/>
            <person name="Kemen E."/>
            <person name="Schultz-Larsen T."/>
            <person name="MacLean D."/>
            <person name="Van Oosterhout C."/>
            <person name="Jones J.D.G."/>
        </authorList>
    </citation>
    <scope>NUCLEOTIDE SEQUENCE [LARGE SCALE GENOMIC DNA]</scope>
    <source>
        <strain evidence="3 4">Ac Nc2</strain>
    </source>
</reference>
<dbReference type="Pfam" id="PF21884">
    <property type="entry name" value="ZUO1-like_ZHD"/>
    <property type="match status" value="1"/>
</dbReference>
<dbReference type="Proteomes" id="UP000053237">
    <property type="component" value="Unassembled WGS sequence"/>
</dbReference>
<dbReference type="InterPro" id="IPR054076">
    <property type="entry name" value="ZUO1-like_ZHD"/>
</dbReference>
<dbReference type="PANTHER" id="PTHR43999">
    <property type="entry name" value="DNAJ HOMOLOG SUBFAMILY C MEMBER 2"/>
    <property type="match status" value="1"/>
</dbReference>
<dbReference type="InParanoid" id="A0A024GAN0"/>
<feature type="coiled-coil region" evidence="1">
    <location>
        <begin position="300"/>
        <end position="368"/>
    </location>
</feature>
<dbReference type="Gene3D" id="1.10.287.110">
    <property type="entry name" value="DnaJ domain"/>
    <property type="match status" value="1"/>
</dbReference>
<dbReference type="AlphaFoldDB" id="A0A024GAN0"/>